<evidence type="ECO:0000256" key="5">
    <source>
        <dbReference type="ARBA" id="ARBA00022989"/>
    </source>
</evidence>
<dbReference type="PANTHER" id="PTHR43124:SF3">
    <property type="entry name" value="CHLORAMPHENICOL EFFLUX PUMP RV0191"/>
    <property type="match status" value="1"/>
</dbReference>
<evidence type="ECO:0000256" key="1">
    <source>
        <dbReference type="ARBA" id="ARBA00004651"/>
    </source>
</evidence>
<reference evidence="9 10" key="1">
    <citation type="journal article" date="2015" name="Genome Announc.">
        <title>Expanding the biotechnology potential of lactobacilli through comparative genomics of 213 strains and associated genera.</title>
        <authorList>
            <person name="Sun Z."/>
            <person name="Harris H.M."/>
            <person name="McCann A."/>
            <person name="Guo C."/>
            <person name="Argimon S."/>
            <person name="Zhang W."/>
            <person name="Yang X."/>
            <person name="Jeffery I.B."/>
            <person name="Cooney J.C."/>
            <person name="Kagawa T.F."/>
            <person name="Liu W."/>
            <person name="Song Y."/>
            <person name="Salvetti E."/>
            <person name="Wrobel A."/>
            <person name="Rasinkangas P."/>
            <person name="Parkhill J."/>
            <person name="Rea M.C."/>
            <person name="O'Sullivan O."/>
            <person name="Ritari J."/>
            <person name="Douillard F.P."/>
            <person name="Paul Ross R."/>
            <person name="Yang R."/>
            <person name="Briner A.E."/>
            <person name="Felis G.E."/>
            <person name="de Vos W.M."/>
            <person name="Barrangou R."/>
            <person name="Klaenhammer T.R."/>
            <person name="Caufield P.W."/>
            <person name="Cui Y."/>
            <person name="Zhang H."/>
            <person name="O'Toole P.W."/>
        </authorList>
    </citation>
    <scope>NUCLEOTIDE SEQUENCE [LARGE SCALE GENOMIC DNA]</scope>
    <source>
        <strain evidence="9 10">DSM 18390</strain>
    </source>
</reference>
<evidence type="ECO:0000256" key="2">
    <source>
        <dbReference type="ARBA" id="ARBA00022448"/>
    </source>
</evidence>
<dbReference type="PANTHER" id="PTHR43124">
    <property type="entry name" value="PURINE EFFLUX PUMP PBUE"/>
    <property type="match status" value="1"/>
</dbReference>
<protein>
    <submittedName>
        <fullName evidence="9">Transporter, major facilitator family protein</fullName>
    </submittedName>
</protein>
<dbReference type="EMBL" id="AZFZ01000049">
    <property type="protein sequence ID" value="KRM41867.1"/>
    <property type="molecule type" value="Genomic_DNA"/>
</dbReference>
<keyword evidence="3" id="KW-1003">Cell membrane</keyword>
<dbReference type="InterPro" id="IPR036259">
    <property type="entry name" value="MFS_trans_sf"/>
</dbReference>
<accession>A0A0R1YPH3</accession>
<dbReference type="PROSITE" id="PS50850">
    <property type="entry name" value="MFS"/>
    <property type="match status" value="1"/>
</dbReference>
<evidence type="ECO:0000256" key="7">
    <source>
        <dbReference type="SAM" id="Phobius"/>
    </source>
</evidence>
<dbReference type="Gene3D" id="1.20.1250.20">
    <property type="entry name" value="MFS general substrate transporter like domains"/>
    <property type="match status" value="1"/>
</dbReference>
<dbReference type="Pfam" id="PF07690">
    <property type="entry name" value="MFS_1"/>
    <property type="match status" value="1"/>
</dbReference>
<evidence type="ECO:0000256" key="3">
    <source>
        <dbReference type="ARBA" id="ARBA00022475"/>
    </source>
</evidence>
<comment type="caution">
    <text evidence="9">The sequence shown here is derived from an EMBL/GenBank/DDBJ whole genome shotgun (WGS) entry which is preliminary data.</text>
</comment>
<dbReference type="InterPro" id="IPR020846">
    <property type="entry name" value="MFS_dom"/>
</dbReference>
<dbReference type="PATRIC" id="fig|1423786.4.peg.2165"/>
<feature type="transmembrane region" description="Helical" evidence="7">
    <location>
        <begin position="94"/>
        <end position="119"/>
    </location>
</feature>
<keyword evidence="5 7" id="KW-1133">Transmembrane helix</keyword>
<evidence type="ECO:0000313" key="9">
    <source>
        <dbReference type="EMBL" id="KRM41867.1"/>
    </source>
</evidence>
<proteinExistence type="predicted"/>
<gene>
    <name evidence="9" type="ORF">FD47_GL002060</name>
</gene>
<evidence type="ECO:0000259" key="8">
    <source>
        <dbReference type="PROSITE" id="PS50850"/>
    </source>
</evidence>
<evidence type="ECO:0000256" key="4">
    <source>
        <dbReference type="ARBA" id="ARBA00022692"/>
    </source>
</evidence>
<dbReference type="InterPro" id="IPR050189">
    <property type="entry name" value="MFS_Efflux_Transporters"/>
</dbReference>
<evidence type="ECO:0000313" key="10">
    <source>
        <dbReference type="Proteomes" id="UP000051010"/>
    </source>
</evidence>
<comment type="subcellular location">
    <subcellularLocation>
        <location evidence="1">Cell membrane</location>
        <topology evidence="1">Multi-pass membrane protein</topology>
    </subcellularLocation>
</comment>
<organism evidence="9 10">
    <name type="scientific">Lentilactobacillus parafarraginis DSM 18390 = JCM 14109</name>
    <dbReference type="NCBI Taxonomy" id="1423786"/>
    <lineage>
        <taxon>Bacteria</taxon>
        <taxon>Bacillati</taxon>
        <taxon>Bacillota</taxon>
        <taxon>Bacilli</taxon>
        <taxon>Lactobacillales</taxon>
        <taxon>Lactobacillaceae</taxon>
        <taxon>Lentilactobacillus</taxon>
    </lineage>
</organism>
<evidence type="ECO:0000256" key="6">
    <source>
        <dbReference type="ARBA" id="ARBA00023136"/>
    </source>
</evidence>
<feature type="domain" description="Major facilitator superfamily (MFS) profile" evidence="8">
    <location>
        <begin position="7"/>
        <end position="133"/>
    </location>
</feature>
<keyword evidence="2" id="KW-0813">Transport</keyword>
<sequence>MKQFKVQSFVLVLIGFTLGFSEFLIVGILDDLSQQFDVPVATVGYPVTIFAMVYAISTPIITLMIGKTNLFWSLLVLMAIFTVGNAMSVMAPNFALLAVSRVVTALVSGVAISIALSFVSHIAPMAKRGWLLS</sequence>
<dbReference type="AlphaFoldDB" id="A0A0R1YPH3"/>
<dbReference type="Proteomes" id="UP000051010">
    <property type="component" value="Unassembled WGS sequence"/>
</dbReference>
<dbReference type="InterPro" id="IPR011701">
    <property type="entry name" value="MFS"/>
</dbReference>
<feature type="transmembrane region" description="Helical" evidence="7">
    <location>
        <begin position="41"/>
        <end position="63"/>
    </location>
</feature>
<dbReference type="SUPFAM" id="SSF103473">
    <property type="entry name" value="MFS general substrate transporter"/>
    <property type="match status" value="1"/>
</dbReference>
<dbReference type="GO" id="GO:0022857">
    <property type="term" value="F:transmembrane transporter activity"/>
    <property type="evidence" value="ECO:0007669"/>
    <property type="project" value="InterPro"/>
</dbReference>
<feature type="transmembrane region" description="Helical" evidence="7">
    <location>
        <begin position="9"/>
        <end position="29"/>
    </location>
</feature>
<feature type="transmembrane region" description="Helical" evidence="7">
    <location>
        <begin position="70"/>
        <end position="88"/>
    </location>
</feature>
<name>A0A0R1YPH3_9LACO</name>
<keyword evidence="4 7" id="KW-0812">Transmembrane</keyword>
<keyword evidence="6 7" id="KW-0472">Membrane</keyword>
<dbReference type="GO" id="GO:0005886">
    <property type="term" value="C:plasma membrane"/>
    <property type="evidence" value="ECO:0007669"/>
    <property type="project" value="UniProtKB-SubCell"/>
</dbReference>